<dbReference type="KEGG" id="smon:AWR27_09640"/>
<keyword evidence="2" id="KW-1185">Reference proteome</keyword>
<organism evidence="1 2">
    <name type="scientific">Spirosoma montaniterrae</name>
    <dbReference type="NCBI Taxonomy" id="1178516"/>
    <lineage>
        <taxon>Bacteria</taxon>
        <taxon>Pseudomonadati</taxon>
        <taxon>Bacteroidota</taxon>
        <taxon>Cytophagia</taxon>
        <taxon>Cytophagales</taxon>
        <taxon>Cytophagaceae</taxon>
        <taxon>Spirosoma</taxon>
    </lineage>
</organism>
<reference evidence="1 2" key="1">
    <citation type="submission" date="2016-01" db="EMBL/GenBank/DDBJ databases">
        <authorList>
            <person name="Oliw E.H."/>
        </authorList>
    </citation>
    <scope>NUCLEOTIDE SEQUENCE [LARGE SCALE GENOMIC DNA]</scope>
    <source>
        <strain evidence="1 2">DY10</strain>
    </source>
</reference>
<sequence length="422" mass="46822">MTLTTTSLTVSPTGHTLHHNGVFSNDGQWIVFDSRNDDTKIGETSTIGIVHVKTGEEKIIYKTSNQTVYGPGVGAVSFSPLEDKVIFIHGLSNANGEKPYAMSRRTGVGININFPYKSFFYDARDIHFPYTPGSLRGGTHSHCWSGDGQLVSFTYNDELIDADLRVVGVMLPFPQGVKVDSTKGNNNGIMFSSIVANVVRNPKPGSDEINKAFDECWVGKNGYTLKSGKRIPHAIAFQGNVLNQEGKQITEVFIVDIDSEKILADSLAVGKIGERPRVPIGIHQRRITFSDKGLSDTRHWLRSSPDGKFIYALAKGQNEYNQLIEIEVQTGNMRFLTNNDFSIDYSFNLNKDGSKIAYVAQNSIYLFDLIKGVSTQIVSKEKGKIVGTPSFSPLDHVLVFNQYIKDRKGNDFLQIRKIILSE</sequence>
<dbReference type="STRING" id="1178516.AWR27_09640"/>
<dbReference type="InterPro" id="IPR022223">
    <property type="entry name" value="DUF3748"/>
</dbReference>
<protein>
    <recommendedName>
        <fullName evidence="3">DUF3748 domain-containing protein</fullName>
    </recommendedName>
</protein>
<dbReference type="AlphaFoldDB" id="A0A1P9X443"/>
<gene>
    <name evidence="1" type="ORF">AWR27_09640</name>
</gene>
<dbReference type="InterPro" id="IPR011042">
    <property type="entry name" value="6-blade_b-propeller_TolB-like"/>
</dbReference>
<dbReference type="Pfam" id="PF12566">
    <property type="entry name" value="DUF3748"/>
    <property type="match status" value="1"/>
</dbReference>
<accession>A0A1P9X443</accession>
<dbReference type="Gene3D" id="2.120.10.30">
    <property type="entry name" value="TolB, C-terminal domain"/>
    <property type="match status" value="1"/>
</dbReference>
<dbReference type="EMBL" id="CP014263">
    <property type="protein sequence ID" value="AQG82414.1"/>
    <property type="molecule type" value="Genomic_DNA"/>
</dbReference>
<dbReference type="OrthoDB" id="626010at2"/>
<evidence type="ECO:0000313" key="1">
    <source>
        <dbReference type="EMBL" id="AQG82414.1"/>
    </source>
</evidence>
<proteinExistence type="predicted"/>
<name>A0A1P9X443_9BACT</name>
<evidence type="ECO:0008006" key="3">
    <source>
        <dbReference type="Google" id="ProtNLM"/>
    </source>
</evidence>
<dbReference type="Proteomes" id="UP000187941">
    <property type="component" value="Chromosome"/>
</dbReference>
<evidence type="ECO:0000313" key="2">
    <source>
        <dbReference type="Proteomes" id="UP000187941"/>
    </source>
</evidence>
<dbReference type="SUPFAM" id="SSF82171">
    <property type="entry name" value="DPP6 N-terminal domain-like"/>
    <property type="match status" value="1"/>
</dbReference>